<dbReference type="AlphaFoldDB" id="A0A6N6JIV8"/>
<evidence type="ECO:0000256" key="1">
    <source>
        <dbReference type="SAM" id="Phobius"/>
    </source>
</evidence>
<organism evidence="2 3">
    <name type="scientific">Litoreibacter roseus</name>
    <dbReference type="NCBI Taxonomy" id="2601869"/>
    <lineage>
        <taxon>Bacteria</taxon>
        <taxon>Pseudomonadati</taxon>
        <taxon>Pseudomonadota</taxon>
        <taxon>Alphaproteobacteria</taxon>
        <taxon>Rhodobacterales</taxon>
        <taxon>Roseobacteraceae</taxon>
        <taxon>Litoreibacter</taxon>
    </lineage>
</organism>
<dbReference type="InterPro" id="IPR021830">
    <property type="entry name" value="DUF3422"/>
</dbReference>
<reference evidence="2 3" key="1">
    <citation type="submission" date="2019-12" db="EMBL/GenBank/DDBJ databases">
        <title>Litoreibacter badius sp. nov., a novel bacteriochlorophyll a-containing bacterium in the genus Litoreibacter.</title>
        <authorList>
            <person name="Kanamuro M."/>
            <person name="Takabe Y."/>
            <person name="Mori K."/>
            <person name="Takaichi S."/>
            <person name="Hanada S."/>
        </authorList>
    </citation>
    <scope>NUCLEOTIDE SEQUENCE [LARGE SCALE GENOMIC DNA]</scope>
    <source>
        <strain evidence="2 3">K6</strain>
    </source>
</reference>
<feature type="transmembrane region" description="Helical" evidence="1">
    <location>
        <begin position="377"/>
        <end position="395"/>
    </location>
</feature>
<dbReference type="Pfam" id="PF11902">
    <property type="entry name" value="DUF3422"/>
    <property type="match status" value="1"/>
</dbReference>
<keyword evidence="1" id="KW-0472">Membrane</keyword>
<dbReference type="Proteomes" id="UP000436822">
    <property type="component" value="Unassembled WGS sequence"/>
</dbReference>
<comment type="caution">
    <text evidence="2">The sequence shown here is derived from an EMBL/GenBank/DDBJ whole genome shotgun (WGS) entry which is preliminary data.</text>
</comment>
<accession>A0A6N6JIV8</accession>
<proteinExistence type="predicted"/>
<keyword evidence="1" id="KW-0812">Transmembrane</keyword>
<protein>
    <recommendedName>
        <fullName evidence="4">Membrane-anchored protein</fullName>
    </recommendedName>
</protein>
<name>A0A6N6JIV8_9RHOB</name>
<dbReference type="EMBL" id="BLJE01000003">
    <property type="protein sequence ID" value="GFE65760.1"/>
    <property type="molecule type" value="Genomic_DNA"/>
</dbReference>
<keyword evidence="1" id="KW-1133">Transmembrane helix</keyword>
<sequence>MTDMAPAITTIEDHPLRYALANELHARPFPTLDAPCGAVYLAIKRPEGAAARDKDADRQHLTQLLDRFGATHPQPGATHWFGDLGKHKLKWEQHTEFVTYTLFVDQVEERPFNGQIFSHLPTDWLAKAPGVRITSALIRVEEMQDETEIVSRLTDWFVPESLAVSRVLDGSAVIAGDFRIDAAGHMRFAAFTTPDCGARRIGRIVQRLCEIETYKTMSMLGLARSRDLGPRMGALDNELTGLMSSMTGKMAQPEETLDSLLAISAELENMLAQSSFRFGATGAYEAIVNQRIDVLREERYTGRQTFAEFMMRRFDPAMRTVKSTERRLQTMAERAIRAGDLLRTRVDVERSAQNQSLLESMNKRADLQLRLQKTVEGLSVVAISYYAVNLVLYMAGPLGDAANLSKLVMTAIATPLVILGVWWMVRRVRKSME</sequence>
<evidence type="ECO:0000313" key="3">
    <source>
        <dbReference type="Proteomes" id="UP000436822"/>
    </source>
</evidence>
<evidence type="ECO:0000313" key="2">
    <source>
        <dbReference type="EMBL" id="GFE65760.1"/>
    </source>
</evidence>
<feature type="transmembrane region" description="Helical" evidence="1">
    <location>
        <begin position="407"/>
        <end position="425"/>
    </location>
</feature>
<evidence type="ECO:0008006" key="4">
    <source>
        <dbReference type="Google" id="ProtNLM"/>
    </source>
</evidence>
<gene>
    <name evidence="2" type="ORF">KIN_28340</name>
</gene>
<keyword evidence="3" id="KW-1185">Reference proteome</keyword>